<dbReference type="RefSeq" id="WP_132174399.1">
    <property type="nucleotide sequence ID" value="NZ_SMKX01000134.1"/>
</dbReference>
<sequence>MTDDSSATAPHTINRRGILKLAAAAGILPFLPATTALAKTTEAAVAACSPVPLLSGPEFPIGSFWPPSMQERFNTLERFQELKNAGFTFSFVGASDEDDTAYVHSTLSYADQVGLKALVVNGPERALQTYRDYARHPSFVGYRLADEPGPLAFPALATATAAFQREAPHLMPYLNMYPGDGEGWRRYVHGFTEKLRPVVLSYDRYPLLSGGLEDGGYFAAWQEMRAVGLGTGRPTWIYIQSLAYNNHRKPTPPELAWQVNISLAYGCKGVQYFCYQTPRSSGGEVFGPALLDFDGNRTDLYDASKDLNTKWLSPVGAQLKPLVSEHVVHANEPSPPAGAAAFTPDTFLRSTSGDAVVLGRFRSTDRTSKTRWLLIANRSHGTVAQAVVNVNTDTVKAISQFDPFTGTYAQQGYPEFMTVRLPAGAAALFRLDAPGAFVDPQVQLVLVASGAAHHTIQETGGNWLGPNPLGSTARLVGIAEYNGALHVMELAGDTIYHRVRTVDGAWGSRNEFSRIAGISSLATSVVIGSLQAVFAVNGIIFHTMQHPDGTWDGPNRLGDAAQLVAATDIHDVLNVISVAGSQIYHRVRFGDGTWGSRNLFTTLNGITSIDVTHVAGEMMIVIAAGGQLYYAVQHTDGSWQWPTQTGDAADQVTASAVGGELQITAVAAGQPFIRRRRADGTLTPRAVLPPLTGVTALSSTSRSPESCP</sequence>
<dbReference type="SUPFAM" id="SSF89372">
    <property type="entry name" value="Fucose-specific lectin"/>
    <property type="match status" value="1"/>
</dbReference>
<dbReference type="OrthoDB" id="2569184at2"/>
<accession>A0A4V2YM35</accession>
<dbReference type="InterPro" id="IPR017853">
    <property type="entry name" value="GH"/>
</dbReference>
<keyword evidence="1" id="KW-0732">Signal</keyword>
<name>A0A4V2YM35_9ACTN</name>
<feature type="signal peptide" evidence="1">
    <location>
        <begin position="1"/>
        <end position="38"/>
    </location>
</feature>
<proteinExistence type="predicted"/>
<evidence type="ECO:0008006" key="4">
    <source>
        <dbReference type="Google" id="ProtNLM"/>
    </source>
</evidence>
<protein>
    <recommendedName>
        <fullName evidence="4">Glycoside hydrolase family 42 N-terminal domain-containing protein</fullName>
    </recommendedName>
</protein>
<dbReference type="Proteomes" id="UP000295124">
    <property type="component" value="Unassembled WGS sequence"/>
</dbReference>
<evidence type="ECO:0000313" key="3">
    <source>
        <dbReference type="Proteomes" id="UP000295124"/>
    </source>
</evidence>
<dbReference type="Gene3D" id="3.20.20.80">
    <property type="entry name" value="Glycosidases"/>
    <property type="match status" value="1"/>
</dbReference>
<reference evidence="2 3" key="1">
    <citation type="submission" date="2019-03" db="EMBL/GenBank/DDBJ databases">
        <title>Draft genome sequences of novel Actinobacteria.</title>
        <authorList>
            <person name="Sahin N."/>
            <person name="Ay H."/>
            <person name="Saygin H."/>
        </authorList>
    </citation>
    <scope>NUCLEOTIDE SEQUENCE [LARGE SCALE GENOMIC DNA]</scope>
    <source>
        <strain evidence="2 3">JCM 13523</strain>
    </source>
</reference>
<feature type="chain" id="PRO_5020353579" description="Glycoside hydrolase family 42 N-terminal domain-containing protein" evidence="1">
    <location>
        <begin position="39"/>
        <end position="708"/>
    </location>
</feature>
<evidence type="ECO:0000256" key="1">
    <source>
        <dbReference type="SAM" id="SignalP"/>
    </source>
</evidence>
<organism evidence="2 3">
    <name type="scientific">Kribbella antibiotica</name>
    <dbReference type="NCBI Taxonomy" id="190195"/>
    <lineage>
        <taxon>Bacteria</taxon>
        <taxon>Bacillati</taxon>
        <taxon>Actinomycetota</taxon>
        <taxon>Actinomycetes</taxon>
        <taxon>Propionibacteriales</taxon>
        <taxon>Kribbellaceae</taxon>
        <taxon>Kribbella</taxon>
    </lineage>
</organism>
<dbReference type="AlphaFoldDB" id="A0A4V2YM35"/>
<keyword evidence="3" id="KW-1185">Reference proteome</keyword>
<dbReference type="SUPFAM" id="SSF51445">
    <property type="entry name" value="(Trans)glycosidases"/>
    <property type="match status" value="1"/>
</dbReference>
<gene>
    <name evidence="2" type="ORF">E1263_32540</name>
</gene>
<dbReference type="InterPro" id="IPR006311">
    <property type="entry name" value="TAT_signal"/>
</dbReference>
<dbReference type="PROSITE" id="PS51318">
    <property type="entry name" value="TAT"/>
    <property type="match status" value="1"/>
</dbReference>
<comment type="caution">
    <text evidence="2">The sequence shown here is derived from an EMBL/GenBank/DDBJ whole genome shotgun (WGS) entry which is preliminary data.</text>
</comment>
<evidence type="ECO:0000313" key="2">
    <source>
        <dbReference type="EMBL" id="TDD49077.1"/>
    </source>
</evidence>
<dbReference type="EMBL" id="SMKX01000134">
    <property type="protein sequence ID" value="TDD49077.1"/>
    <property type="molecule type" value="Genomic_DNA"/>
</dbReference>